<evidence type="ECO:0000313" key="1">
    <source>
        <dbReference type="EMBL" id="CEK68642.1"/>
    </source>
</evidence>
<protein>
    <submittedName>
        <fullName evidence="1">Uncharacterized protein</fullName>
    </submittedName>
</protein>
<name>A0A0B6ZJR0_9EUPU</name>
<organism evidence="1">
    <name type="scientific">Arion vulgaris</name>
    <dbReference type="NCBI Taxonomy" id="1028688"/>
    <lineage>
        <taxon>Eukaryota</taxon>
        <taxon>Metazoa</taxon>
        <taxon>Spiralia</taxon>
        <taxon>Lophotrochozoa</taxon>
        <taxon>Mollusca</taxon>
        <taxon>Gastropoda</taxon>
        <taxon>Heterobranchia</taxon>
        <taxon>Euthyneura</taxon>
        <taxon>Panpulmonata</taxon>
        <taxon>Eupulmonata</taxon>
        <taxon>Stylommatophora</taxon>
        <taxon>Helicina</taxon>
        <taxon>Arionoidea</taxon>
        <taxon>Arionidae</taxon>
        <taxon>Arion</taxon>
    </lineage>
</organism>
<dbReference type="AlphaFoldDB" id="A0A0B6ZJR0"/>
<sequence>RRIPMPPPAKPVQTYQEKVDDVLSKLKTRSTIEEENLSTVLKSKDKFHKQFPEAEMLLGRVQRRFNTVRYHLIMDAKQAGDIASNVLELLPPAKIK</sequence>
<feature type="non-terminal residue" evidence="1">
    <location>
        <position position="1"/>
    </location>
</feature>
<proteinExistence type="predicted"/>
<gene>
    <name evidence="1" type="primary">ORF67106</name>
</gene>
<dbReference type="EMBL" id="HACG01021777">
    <property type="protein sequence ID" value="CEK68642.1"/>
    <property type="molecule type" value="Transcribed_RNA"/>
</dbReference>
<reference evidence="1" key="1">
    <citation type="submission" date="2014-12" db="EMBL/GenBank/DDBJ databases">
        <title>Insight into the proteome of Arion vulgaris.</title>
        <authorList>
            <person name="Aradska J."/>
            <person name="Bulat T."/>
            <person name="Smidak R."/>
            <person name="Sarate P."/>
            <person name="Gangsoo J."/>
            <person name="Sialana F."/>
            <person name="Bilban M."/>
            <person name="Lubec G."/>
        </authorList>
    </citation>
    <scope>NUCLEOTIDE SEQUENCE</scope>
    <source>
        <tissue evidence="1">Skin</tissue>
    </source>
</reference>
<accession>A0A0B6ZJR0</accession>